<dbReference type="Gene3D" id="3.30.930.10">
    <property type="entry name" value="Bira Bifunctional Protein, Domain 2"/>
    <property type="match status" value="1"/>
</dbReference>
<dbReference type="Pfam" id="PF21948">
    <property type="entry name" value="LplA-B_cat"/>
    <property type="match status" value="1"/>
</dbReference>
<protein>
    <recommendedName>
        <fullName evidence="3">BPL/LPL catalytic domain-containing protein</fullName>
    </recommendedName>
</protein>
<gene>
    <name evidence="4" type="primary">Necator_chrIII.g9489</name>
    <name evidence="4" type="ORF">RB195_008724</name>
</gene>
<comment type="pathway">
    <text evidence="1">Protein modification; protein lipoylation via exogenous pathway; protein N(6)-(lipoyl)lysine from lipoate: step 2/2.</text>
</comment>
<dbReference type="PANTHER" id="PTHR12561:SF3">
    <property type="entry name" value="LIPOYLTRANSFERASE 1, MITOCHONDRIAL"/>
    <property type="match status" value="1"/>
</dbReference>
<dbReference type="InterPro" id="IPR004143">
    <property type="entry name" value="BPL_LPL_catalytic"/>
</dbReference>
<organism evidence="4 5">
    <name type="scientific">Necator americanus</name>
    <name type="common">Human hookworm</name>
    <dbReference type="NCBI Taxonomy" id="51031"/>
    <lineage>
        <taxon>Eukaryota</taxon>
        <taxon>Metazoa</taxon>
        <taxon>Ecdysozoa</taxon>
        <taxon>Nematoda</taxon>
        <taxon>Chromadorea</taxon>
        <taxon>Rhabditida</taxon>
        <taxon>Rhabditina</taxon>
        <taxon>Rhabditomorpha</taxon>
        <taxon>Strongyloidea</taxon>
        <taxon>Ancylostomatidae</taxon>
        <taxon>Bunostominae</taxon>
        <taxon>Necator</taxon>
    </lineage>
</organism>
<reference evidence="4 5" key="1">
    <citation type="submission" date="2023-08" db="EMBL/GenBank/DDBJ databases">
        <title>A Necator americanus chromosomal reference genome.</title>
        <authorList>
            <person name="Ilik V."/>
            <person name="Petrzelkova K.J."/>
            <person name="Pardy F."/>
            <person name="Fuh T."/>
            <person name="Niatou-Singa F.S."/>
            <person name="Gouil Q."/>
            <person name="Baker L."/>
            <person name="Ritchie M.E."/>
            <person name="Jex A.R."/>
            <person name="Gazzola D."/>
            <person name="Li H."/>
            <person name="Toshio Fujiwara R."/>
            <person name="Zhan B."/>
            <person name="Aroian R.V."/>
            <person name="Pafco B."/>
            <person name="Schwarz E.M."/>
        </authorList>
    </citation>
    <scope>NUCLEOTIDE SEQUENCE [LARGE SCALE GENOMIC DNA]</scope>
    <source>
        <strain evidence="4 5">Aroian</strain>
        <tissue evidence="4">Whole animal</tissue>
    </source>
</reference>
<dbReference type="EMBL" id="JAVFWL010000003">
    <property type="protein sequence ID" value="KAK6740430.1"/>
    <property type="molecule type" value="Genomic_DNA"/>
</dbReference>
<comment type="similarity">
    <text evidence="2">Belongs to the LplA family.</text>
</comment>
<dbReference type="PANTHER" id="PTHR12561">
    <property type="entry name" value="LIPOATE-PROTEIN LIGASE"/>
    <property type="match status" value="1"/>
</dbReference>
<evidence type="ECO:0000313" key="4">
    <source>
        <dbReference type="EMBL" id="KAK6740430.1"/>
    </source>
</evidence>
<proteinExistence type="inferred from homology"/>
<evidence type="ECO:0000256" key="1">
    <source>
        <dbReference type="ARBA" id="ARBA00005085"/>
    </source>
</evidence>
<evidence type="ECO:0000259" key="3">
    <source>
        <dbReference type="PROSITE" id="PS51733"/>
    </source>
</evidence>
<evidence type="ECO:0000256" key="2">
    <source>
        <dbReference type="ARBA" id="ARBA00008242"/>
    </source>
</evidence>
<dbReference type="SUPFAM" id="SSF55681">
    <property type="entry name" value="Class II aaRS and biotin synthetases"/>
    <property type="match status" value="1"/>
</dbReference>
<keyword evidence="5" id="KW-1185">Reference proteome</keyword>
<dbReference type="InterPro" id="IPR004562">
    <property type="entry name" value="LipoylTrfase_LipoateP_Ligase"/>
</dbReference>
<dbReference type="CDD" id="cd16443">
    <property type="entry name" value="LplA"/>
    <property type="match status" value="1"/>
</dbReference>
<evidence type="ECO:0000313" key="5">
    <source>
        <dbReference type="Proteomes" id="UP001303046"/>
    </source>
</evidence>
<sequence length="291" mass="33173">MCEIVRQRICKIYVSLSNCIFKNLAFEEYLLRNHDLKKDGDAMLLWSNKPAVVIGRHQNPWLEANIPFLHEYGIDLARRHSGGGTVYHDQGNLNISLLTTRKAHCRKKNLEFLAKVINNRFAVNVVPTNRDDMELQPGSRKCSGTAARITTARAYHHLTLLVEADLMVLSASLRSPYKNSINTNASRSVRAAAVGFLKQDDPSVEVDLVREIVIQRFSEQFEESSVTTVDVDEESKKNEHVAKNLSDLKDWNWIFGKTPKFWFENGNRKQYVEAGVIKECSLGHVGERFEL</sequence>
<comment type="caution">
    <text evidence="4">The sequence shown here is derived from an EMBL/GenBank/DDBJ whole genome shotgun (WGS) entry which is preliminary data.</text>
</comment>
<dbReference type="PROSITE" id="PS51733">
    <property type="entry name" value="BPL_LPL_CATALYTIC"/>
    <property type="match status" value="1"/>
</dbReference>
<dbReference type="InterPro" id="IPR045864">
    <property type="entry name" value="aa-tRNA-synth_II/BPL/LPL"/>
</dbReference>
<feature type="domain" description="BPL/LPL catalytic" evidence="3">
    <location>
        <begin position="37"/>
        <end position="225"/>
    </location>
</feature>
<dbReference type="Proteomes" id="UP001303046">
    <property type="component" value="Unassembled WGS sequence"/>
</dbReference>
<accession>A0ABR1CSJ8</accession>
<name>A0ABR1CSJ8_NECAM</name>